<dbReference type="Proteomes" id="UP000187280">
    <property type="component" value="Unassembled WGS sequence"/>
</dbReference>
<proteinExistence type="inferred from homology"/>
<evidence type="ECO:0000256" key="3">
    <source>
        <dbReference type="ARBA" id="ARBA00022679"/>
    </source>
</evidence>
<evidence type="ECO:0000256" key="1">
    <source>
        <dbReference type="ARBA" id="ARBA00009342"/>
    </source>
</evidence>
<gene>
    <name evidence="5" type="ORF">SAMN02982996_03400</name>
</gene>
<evidence type="ECO:0000313" key="6">
    <source>
        <dbReference type="Proteomes" id="UP000187280"/>
    </source>
</evidence>
<dbReference type="Gene3D" id="3.40.630.30">
    <property type="match status" value="1"/>
</dbReference>
<keyword evidence="6" id="KW-1185">Reference proteome</keyword>
<dbReference type="PANTHER" id="PTHR36449:SF1">
    <property type="entry name" value="ACETYLTRANSFERASE"/>
    <property type="match status" value="1"/>
</dbReference>
<dbReference type="EMBL" id="FNQS01000024">
    <property type="protein sequence ID" value="SEB04745.1"/>
    <property type="molecule type" value="Genomic_DNA"/>
</dbReference>
<dbReference type="STRING" id="71657.SAMN02982996_03400"/>
<accession>A0A1H4G573</accession>
<dbReference type="SUPFAM" id="SSF55729">
    <property type="entry name" value="Acyl-CoA N-acyltransferases (Nat)"/>
    <property type="match status" value="1"/>
</dbReference>
<keyword evidence="2" id="KW-1277">Toxin-antitoxin system</keyword>
<dbReference type="AlphaFoldDB" id="A0A1H4G573"/>
<keyword evidence="3 5" id="KW-0808">Transferase</keyword>
<keyword evidence="4" id="KW-0012">Acyltransferase</keyword>
<dbReference type="InterPro" id="IPR016181">
    <property type="entry name" value="Acyl_CoA_acyltransferase"/>
</dbReference>
<protein>
    <submittedName>
        <fullName evidence="5">Acetyltransferase (GNAT) domain-containing protein</fullName>
    </submittedName>
</protein>
<organism evidence="5 6">
    <name type="scientific">Lonsdalea quercina</name>
    <dbReference type="NCBI Taxonomy" id="71657"/>
    <lineage>
        <taxon>Bacteria</taxon>
        <taxon>Pseudomonadati</taxon>
        <taxon>Pseudomonadota</taxon>
        <taxon>Gammaproteobacteria</taxon>
        <taxon>Enterobacterales</taxon>
        <taxon>Pectobacteriaceae</taxon>
        <taxon>Lonsdalea</taxon>
    </lineage>
</organism>
<sequence>MPDPISFVVLSRLAIDKSLHGQGVGRTLVRDAKLRVVQVAGTIGVSGILVYALSDEVLEFYLQAGFKPSPIDPMMLMVTSENLVGVYQSELDVILVNIKK</sequence>
<evidence type="ECO:0000256" key="2">
    <source>
        <dbReference type="ARBA" id="ARBA00022649"/>
    </source>
</evidence>
<comment type="similarity">
    <text evidence="1">Belongs to the acetyltransferase family. GNAT subfamily.</text>
</comment>
<name>A0A1H4G573_9GAMM</name>
<evidence type="ECO:0000256" key="4">
    <source>
        <dbReference type="ARBA" id="ARBA00023315"/>
    </source>
</evidence>
<dbReference type="PANTHER" id="PTHR36449">
    <property type="entry name" value="ACETYLTRANSFERASE-RELATED"/>
    <property type="match status" value="1"/>
</dbReference>
<reference evidence="5 6" key="1">
    <citation type="submission" date="2016-10" db="EMBL/GenBank/DDBJ databases">
        <authorList>
            <person name="de Groot N.N."/>
        </authorList>
    </citation>
    <scope>NUCLEOTIDE SEQUENCE [LARGE SCALE GENOMIC DNA]</scope>
    <source>
        <strain evidence="5 6">ATCC 29281</strain>
    </source>
</reference>
<evidence type="ECO:0000313" key="5">
    <source>
        <dbReference type="EMBL" id="SEB04745.1"/>
    </source>
</evidence>
<dbReference type="GO" id="GO:0016746">
    <property type="term" value="F:acyltransferase activity"/>
    <property type="evidence" value="ECO:0007669"/>
    <property type="project" value="UniProtKB-KW"/>
</dbReference>